<feature type="signal peptide" evidence="2">
    <location>
        <begin position="1"/>
        <end position="26"/>
    </location>
</feature>
<dbReference type="GO" id="GO:0008081">
    <property type="term" value="F:phosphoric diester hydrolase activity"/>
    <property type="evidence" value="ECO:0007669"/>
    <property type="project" value="InterPro"/>
</dbReference>
<dbReference type="Pfam" id="PF06439">
    <property type="entry name" value="3keto-disac_hyd"/>
    <property type="match status" value="1"/>
</dbReference>
<dbReference type="Pfam" id="PF03009">
    <property type="entry name" value="GDPD"/>
    <property type="match status" value="1"/>
</dbReference>
<dbReference type="NCBIfam" id="NF041766">
    <property type="entry name" value="choice_anch_U"/>
    <property type="match status" value="1"/>
</dbReference>
<protein>
    <submittedName>
        <fullName evidence="4">DUF1080 domain-containing protein</fullName>
    </submittedName>
</protein>
<dbReference type="InterPro" id="IPR053784">
    <property type="entry name" value="Choice_anch_U_dom"/>
</dbReference>
<dbReference type="PROSITE" id="PS51704">
    <property type="entry name" value="GP_PDE"/>
    <property type="match status" value="1"/>
</dbReference>
<reference evidence="4 5" key="1">
    <citation type="submission" date="2019-04" db="EMBL/GenBank/DDBJ databases">
        <title>Lampropedia sp YIM MLB12 draf genome.</title>
        <authorList>
            <person name="Wang Y.-X."/>
        </authorList>
    </citation>
    <scope>NUCLEOTIDE SEQUENCE [LARGE SCALE GENOMIC DNA]</scope>
    <source>
        <strain evidence="4 5">YIM MLB12</strain>
    </source>
</reference>
<evidence type="ECO:0000259" key="3">
    <source>
        <dbReference type="PROSITE" id="PS51704"/>
    </source>
</evidence>
<dbReference type="GO" id="GO:0006629">
    <property type="term" value="P:lipid metabolic process"/>
    <property type="evidence" value="ECO:0007669"/>
    <property type="project" value="InterPro"/>
</dbReference>
<gene>
    <name evidence="4" type="ORF">E8K88_09935</name>
</gene>
<keyword evidence="5" id="KW-1185">Reference proteome</keyword>
<dbReference type="PANTHER" id="PTHR46211">
    <property type="entry name" value="GLYCEROPHOSPHORYL DIESTER PHOSPHODIESTERASE"/>
    <property type="match status" value="1"/>
</dbReference>
<feature type="chain" id="PRO_5020928539" evidence="2">
    <location>
        <begin position="27"/>
        <end position="1058"/>
    </location>
</feature>
<comment type="caution">
    <text evidence="4">The sequence shown here is derived from an EMBL/GenBank/DDBJ whole genome shotgun (WGS) entry which is preliminary data.</text>
</comment>
<keyword evidence="1" id="KW-0472">Membrane</keyword>
<organism evidence="4 5">
    <name type="scientific">Lampropedia aestuarii</name>
    <dbReference type="NCBI Taxonomy" id="2562762"/>
    <lineage>
        <taxon>Bacteria</taxon>
        <taxon>Pseudomonadati</taxon>
        <taxon>Pseudomonadota</taxon>
        <taxon>Betaproteobacteria</taxon>
        <taxon>Burkholderiales</taxon>
        <taxon>Comamonadaceae</taxon>
        <taxon>Lampropedia</taxon>
    </lineage>
</organism>
<dbReference type="Gene3D" id="3.20.20.190">
    <property type="entry name" value="Phosphatidylinositol (PI) phosphodiesterase"/>
    <property type="match status" value="1"/>
</dbReference>
<keyword evidence="2" id="KW-0732">Signal</keyword>
<dbReference type="AlphaFoldDB" id="A0A4S5BL31"/>
<keyword evidence="1" id="KW-0812">Transmembrane</keyword>
<dbReference type="RefSeq" id="WP_136406512.1">
    <property type="nucleotide sequence ID" value="NZ_SSWX01000011.1"/>
</dbReference>
<dbReference type="Proteomes" id="UP000306236">
    <property type="component" value="Unassembled WGS sequence"/>
</dbReference>
<evidence type="ECO:0000256" key="1">
    <source>
        <dbReference type="SAM" id="Phobius"/>
    </source>
</evidence>
<feature type="transmembrane region" description="Helical" evidence="1">
    <location>
        <begin position="1023"/>
        <end position="1043"/>
    </location>
</feature>
<dbReference type="Gene3D" id="2.60.120.560">
    <property type="entry name" value="Exo-inulinase, domain 1"/>
    <property type="match status" value="1"/>
</dbReference>
<dbReference type="PANTHER" id="PTHR46211:SF14">
    <property type="entry name" value="GLYCEROPHOSPHODIESTER PHOSPHODIESTERASE"/>
    <property type="match status" value="1"/>
</dbReference>
<sequence length="1058" mass="111255">MTLLRTPLAIAATLALAFVTPTLSHAFGASDAVRTSGSVFALKAAESAAVILDQSFADLTALPQGWVVHANNKGSVAVQNGALVINGSADSYSMTGVSLPQHLLERDNYRIDVQFTFTQSNDNGRWGSIMYRTSAADNSLPGEPYHQFAIRRDATAASGTEFAFRNGGAWNVLNKTPFSEAISADKTYHATVIVHGKRVQQFLNGELLHDVTLSEQYPKGGIGLQTAGLTMRVDRITVTEQTAALPEPIIPVVAAQEPPTQASMAPTLVDLGGAAGAQLSRASNAYFTITPELQLSDAFGTDAGTLLAFLRDESRVTIPALYVDDLATITAMKQLAEREKLELKDMTLISSDIAVLQAARSALPAARTAMHFPSLSSLETDADVLQVASQTNKAGAKIAILPEGILNKARVAHLQRLLVTVWADSAASTPVEAAQVLLTGVNGVVSANGTVFAEVLAKLPQNTLLRKPIVVGHRGMPGTTDENTLEGARAAAAVGADAIENDIYITTDDVLVVMHDTTVDRTTNGVGPIESMSLAQVKALRTDSGYEVPTLQEFFEEFKDQPITHFIELKSGNPKIVPALKKLIEEQGVEAQSGMISFLGDQLNRGRVELPGITGGFLTSSPNTGNPEQDLDAILSDTQRYSSTFNPNYGGLQRATIEAAKHRGTTFWPWTLRKQDDFYQLYSWGMHGITTDDAHWAKDFPVSVTTTPLDAPIALNTATSVPVELRTQIGNISQSSANTWVYLSGTTEPSVGQDGSLSFSSNGSATLLPGYRHQMSGEHNYVIFGAPLTVQVGAAVPVVDVEVTTPQGGEVGCVAGEQANSAVCSVTAQPGYRIVPTQPGGTCAAGQWDATFSSYTLDSVDANCRIEFTFEAAPVALDLSAVGQTGQLVLGASGGGDGLWRFDTAQAPALQQPSSLPEGVSMPYGVVSFALVDGAEGAAADVVLTYPAALPAGAQYYKFGPTPEQAEPHWYVFAGASISGNTVRLSLQDGQMGDNDLLANGVIRDPGGVGVAAAVAPSNATPVPTTGVMGLLGLSAALAALGIRQRRHAAGAKAAKRA</sequence>
<dbReference type="SUPFAM" id="SSF51695">
    <property type="entry name" value="PLC-like phosphodiesterases"/>
    <property type="match status" value="1"/>
</dbReference>
<dbReference type="OrthoDB" id="9795622at2"/>
<evidence type="ECO:0000256" key="2">
    <source>
        <dbReference type="SAM" id="SignalP"/>
    </source>
</evidence>
<dbReference type="InterPro" id="IPR010496">
    <property type="entry name" value="AL/BT2_dom"/>
</dbReference>
<proteinExistence type="predicted"/>
<accession>A0A4S5BL31</accession>
<dbReference type="InterPro" id="IPR030395">
    <property type="entry name" value="GP_PDE_dom"/>
</dbReference>
<dbReference type="InterPro" id="IPR017946">
    <property type="entry name" value="PLC-like_Pdiesterase_TIM-brl"/>
</dbReference>
<feature type="domain" description="GP-PDE" evidence="3">
    <location>
        <begin position="468"/>
        <end position="701"/>
    </location>
</feature>
<keyword evidence="1" id="KW-1133">Transmembrane helix</keyword>
<dbReference type="EMBL" id="SSWX01000011">
    <property type="protein sequence ID" value="THJ33237.1"/>
    <property type="molecule type" value="Genomic_DNA"/>
</dbReference>
<evidence type="ECO:0000313" key="5">
    <source>
        <dbReference type="Proteomes" id="UP000306236"/>
    </source>
</evidence>
<evidence type="ECO:0000313" key="4">
    <source>
        <dbReference type="EMBL" id="THJ33237.1"/>
    </source>
</evidence>
<name>A0A4S5BL31_9BURK</name>